<dbReference type="Proteomes" id="UP001549145">
    <property type="component" value="Unassembled WGS sequence"/>
</dbReference>
<dbReference type="Gene3D" id="3.40.190.290">
    <property type="match status" value="1"/>
</dbReference>
<organism evidence="3 4">
    <name type="scientific">Methylobacterium goesingense</name>
    <dbReference type="NCBI Taxonomy" id="243690"/>
    <lineage>
        <taxon>Bacteria</taxon>
        <taxon>Pseudomonadati</taxon>
        <taxon>Pseudomonadota</taxon>
        <taxon>Alphaproteobacteria</taxon>
        <taxon>Hyphomicrobiales</taxon>
        <taxon>Methylobacteriaceae</taxon>
        <taxon>Methylobacterium</taxon>
    </lineage>
</organism>
<dbReference type="EMBL" id="JBEPMM010000019">
    <property type="protein sequence ID" value="MET3694872.1"/>
    <property type="molecule type" value="Genomic_DNA"/>
</dbReference>
<dbReference type="SUPFAM" id="SSF53850">
    <property type="entry name" value="Periplasmic binding protein-like II"/>
    <property type="match status" value="1"/>
</dbReference>
<comment type="similarity">
    <text evidence="1">Belongs to the LysR transcriptional regulatory family.</text>
</comment>
<dbReference type="PANTHER" id="PTHR30537:SF5">
    <property type="entry name" value="HTH-TYPE TRANSCRIPTIONAL ACTIVATOR TTDR-RELATED"/>
    <property type="match status" value="1"/>
</dbReference>
<name>A0ABV2LAJ5_9HYPH</name>
<feature type="domain" description="LysR substrate-binding" evidence="2">
    <location>
        <begin position="7"/>
        <end position="81"/>
    </location>
</feature>
<dbReference type="GO" id="GO:0003677">
    <property type="term" value="F:DNA binding"/>
    <property type="evidence" value="ECO:0007669"/>
    <property type="project" value="UniProtKB-KW"/>
</dbReference>
<proteinExistence type="inferred from homology"/>
<dbReference type="InterPro" id="IPR058163">
    <property type="entry name" value="LysR-type_TF_proteobact-type"/>
</dbReference>
<protein>
    <submittedName>
        <fullName evidence="3">DNA-binding transcriptional LysR family regulator</fullName>
    </submittedName>
</protein>
<evidence type="ECO:0000313" key="4">
    <source>
        <dbReference type="Proteomes" id="UP001549145"/>
    </source>
</evidence>
<sequence>MSLDICPHLSTNENEGAVAAAVAGLGIATTTGRACRRELSEGTLVRLFSDWATADIPVYAYFPMGQATRAAGRAFVEFFAADLTIEGKAASDTGAMG</sequence>
<accession>A0ABV2LAJ5</accession>
<dbReference type="InterPro" id="IPR005119">
    <property type="entry name" value="LysR_subst-bd"/>
</dbReference>
<evidence type="ECO:0000259" key="2">
    <source>
        <dbReference type="Pfam" id="PF03466"/>
    </source>
</evidence>
<dbReference type="Pfam" id="PF03466">
    <property type="entry name" value="LysR_substrate"/>
    <property type="match status" value="1"/>
</dbReference>
<evidence type="ECO:0000313" key="3">
    <source>
        <dbReference type="EMBL" id="MET3694872.1"/>
    </source>
</evidence>
<reference evidence="3 4" key="1">
    <citation type="submission" date="2024-06" db="EMBL/GenBank/DDBJ databases">
        <title>Genomic Encyclopedia of Type Strains, Phase IV (KMG-IV): sequencing the most valuable type-strain genomes for metagenomic binning, comparative biology and taxonomic classification.</title>
        <authorList>
            <person name="Goeker M."/>
        </authorList>
    </citation>
    <scope>NUCLEOTIDE SEQUENCE [LARGE SCALE GENOMIC DNA]</scope>
    <source>
        <strain evidence="3 4">DSM 21331</strain>
    </source>
</reference>
<comment type="caution">
    <text evidence="3">The sequence shown here is derived from an EMBL/GenBank/DDBJ whole genome shotgun (WGS) entry which is preliminary data.</text>
</comment>
<evidence type="ECO:0000256" key="1">
    <source>
        <dbReference type="ARBA" id="ARBA00009437"/>
    </source>
</evidence>
<gene>
    <name evidence="3" type="ORF">ABID43_004435</name>
</gene>
<keyword evidence="4" id="KW-1185">Reference proteome</keyword>
<dbReference type="PANTHER" id="PTHR30537">
    <property type="entry name" value="HTH-TYPE TRANSCRIPTIONAL REGULATOR"/>
    <property type="match status" value="1"/>
</dbReference>
<keyword evidence="3" id="KW-0238">DNA-binding</keyword>